<dbReference type="OrthoDB" id="10451022at2759"/>
<organism evidence="3">
    <name type="scientific">Schistocephalus solidus</name>
    <name type="common">Tapeworm</name>
    <dbReference type="NCBI Taxonomy" id="70667"/>
    <lineage>
        <taxon>Eukaryota</taxon>
        <taxon>Metazoa</taxon>
        <taxon>Spiralia</taxon>
        <taxon>Lophotrochozoa</taxon>
        <taxon>Platyhelminthes</taxon>
        <taxon>Cestoda</taxon>
        <taxon>Eucestoda</taxon>
        <taxon>Diphyllobothriidea</taxon>
        <taxon>Diphyllobothriidae</taxon>
        <taxon>Schistocephalus</taxon>
    </lineage>
</organism>
<dbReference type="AlphaFoldDB" id="A0A183T5D8"/>
<dbReference type="InterPro" id="IPR032675">
    <property type="entry name" value="LRR_dom_sf"/>
</dbReference>
<name>A0A183T5D8_SCHSO</name>
<reference evidence="3" key="1">
    <citation type="submission" date="2016-06" db="UniProtKB">
        <authorList>
            <consortium name="WormBaseParasite"/>
        </authorList>
    </citation>
    <scope>IDENTIFICATION</scope>
</reference>
<keyword evidence="2" id="KW-1185">Reference proteome</keyword>
<sequence>MALQGDGPTCAEGAFGLMKLALDSFAPKMMTNLVRLDLQKQSEEDNVDVNVVHLLRQSTYSILSIEYCRPEGRLGGSLVIEYLLSNLCYRVCLHIFRQPLPQNLTELRISAELCYGLIRTNFLAQVRDTVSVVWTLIISPGRWLLSLWTSLGTSVNARDLETLLAPFPSLTTLSVCTRYLIQCTRLECILGACSQLRKLYLHSRAFGSVHGLLVQLRIFNVHQRLEVLLLDCPCDITHYHLVDVQNLPILRYVLLRLGSSIRLVSTWIADIFERLPSLEWFVYISSVECRTFVCSRMSTGSTPEFAVLETDKILDLIPQLPQLLSIFWERLLDLA</sequence>
<evidence type="ECO:0000313" key="1">
    <source>
        <dbReference type="EMBL" id="VDL98071.1"/>
    </source>
</evidence>
<evidence type="ECO:0000313" key="3">
    <source>
        <dbReference type="WBParaSite" id="SSLN_0001213101-mRNA-1"/>
    </source>
</evidence>
<gene>
    <name evidence="1" type="ORF">SSLN_LOCUS11686</name>
</gene>
<protein>
    <submittedName>
        <fullName evidence="3">F-box domain-containing protein</fullName>
    </submittedName>
</protein>
<dbReference type="EMBL" id="UYSU01036723">
    <property type="protein sequence ID" value="VDL98071.1"/>
    <property type="molecule type" value="Genomic_DNA"/>
</dbReference>
<evidence type="ECO:0000313" key="2">
    <source>
        <dbReference type="Proteomes" id="UP000275846"/>
    </source>
</evidence>
<dbReference type="Proteomes" id="UP000275846">
    <property type="component" value="Unassembled WGS sequence"/>
</dbReference>
<accession>A0A183T5D8</accession>
<dbReference type="Gene3D" id="3.80.10.10">
    <property type="entry name" value="Ribonuclease Inhibitor"/>
    <property type="match status" value="1"/>
</dbReference>
<proteinExistence type="predicted"/>
<reference evidence="1 2" key="2">
    <citation type="submission" date="2018-11" db="EMBL/GenBank/DDBJ databases">
        <authorList>
            <consortium name="Pathogen Informatics"/>
        </authorList>
    </citation>
    <scope>NUCLEOTIDE SEQUENCE [LARGE SCALE GENOMIC DNA]</scope>
    <source>
        <strain evidence="1 2">NST_G2</strain>
    </source>
</reference>
<dbReference type="WBParaSite" id="SSLN_0001213101-mRNA-1">
    <property type="protein sequence ID" value="SSLN_0001213101-mRNA-1"/>
    <property type="gene ID" value="SSLN_0001213101"/>
</dbReference>